<comment type="similarity">
    <text evidence="1">Belongs to the short-chain dehydrogenases/reductases (SDR) family.</text>
</comment>
<keyword evidence="2" id="KW-0560">Oxidoreductase</keyword>
<dbReference type="CDD" id="cd05327">
    <property type="entry name" value="retinol-DH_like_SDR_c_like"/>
    <property type="match status" value="1"/>
</dbReference>
<reference evidence="3 4" key="1">
    <citation type="submission" date="2021-04" db="EMBL/GenBank/DDBJ databases">
        <authorList>
            <person name="Seiffert S.N."/>
        </authorList>
    </citation>
    <scope>NUCLEOTIDE SEQUENCE [LARGE SCALE GENOMIC DNA]</scope>
    <source>
        <strain evidence="3 4">1</strain>
    </source>
</reference>
<protein>
    <submittedName>
        <fullName evidence="3">SDR family NAD(P)-dependent oxidoreductase</fullName>
    </submittedName>
</protein>
<dbReference type="PANTHER" id="PTHR24320">
    <property type="entry name" value="RETINOL DEHYDROGENASE"/>
    <property type="match status" value="1"/>
</dbReference>
<accession>A0ABS6DCW0</accession>
<dbReference type="Proteomes" id="UP000686327">
    <property type="component" value="Unassembled WGS sequence"/>
</dbReference>
<dbReference type="PANTHER" id="PTHR24320:SF227">
    <property type="entry name" value="RETINOL DEHYDROGENASE 11"/>
    <property type="match status" value="1"/>
</dbReference>
<proteinExistence type="inferred from homology"/>
<comment type="caution">
    <text evidence="3">The sequence shown here is derived from an EMBL/GenBank/DDBJ whole genome shotgun (WGS) entry which is preliminary data.</text>
</comment>
<evidence type="ECO:0000256" key="2">
    <source>
        <dbReference type="ARBA" id="ARBA00023002"/>
    </source>
</evidence>
<sequence>MKIKTQFSFNSTAEDVIRGQDLSAKRAVVTGAASGIGLETARALASAGAEVTLAVRNLEAGLQAADDIIRSTGNKHIHVAYLDLTDRDSIASFVSSWSGALHILINNAGVMAMPETRTKEDWEAQFATNYLGHYALTVGLHGALKQARGARVVAVSSSAHHFSPIVFDDIHYHIRPYDPWTAYAQSKTAQVLFAVEASRRWKEDGIFVNAVMPGAIKSNLQRHSGELPVPEHLWKSAQQGAATSVMVATLPELEDIGGRYFADCNEAELITRTSGDRMAEFSVVAGWALDSANAARLWTLTEDLLN</sequence>
<dbReference type="EMBL" id="JAGRYU010000002">
    <property type="protein sequence ID" value="MBU4680686.1"/>
    <property type="molecule type" value="Genomic_DNA"/>
</dbReference>
<keyword evidence="4" id="KW-1185">Reference proteome</keyword>
<dbReference type="RefSeq" id="WP_216374347.1">
    <property type="nucleotide sequence ID" value="NZ_JAGRYT010000006.1"/>
</dbReference>
<evidence type="ECO:0000256" key="1">
    <source>
        <dbReference type="ARBA" id="ARBA00006484"/>
    </source>
</evidence>
<name>A0ABS6DCW0_9ENTR</name>
<evidence type="ECO:0000313" key="3">
    <source>
        <dbReference type="EMBL" id="MBU4680686.1"/>
    </source>
</evidence>
<dbReference type="Pfam" id="PF00106">
    <property type="entry name" value="adh_short"/>
    <property type="match status" value="1"/>
</dbReference>
<evidence type="ECO:0000313" key="4">
    <source>
        <dbReference type="Proteomes" id="UP000686327"/>
    </source>
</evidence>
<gene>
    <name evidence="3" type="ORF">KC222_01500</name>
</gene>
<organism evidence="3 4">
    <name type="scientific">Cedecea davisae</name>
    <dbReference type="NCBI Taxonomy" id="158484"/>
    <lineage>
        <taxon>Bacteria</taxon>
        <taxon>Pseudomonadati</taxon>
        <taxon>Pseudomonadota</taxon>
        <taxon>Gammaproteobacteria</taxon>
        <taxon>Enterobacterales</taxon>
        <taxon>Enterobacteriaceae</taxon>
        <taxon>Cedecea</taxon>
    </lineage>
</organism>
<reference evidence="4" key="2">
    <citation type="submission" date="2023-07" db="EMBL/GenBank/DDBJ databases">
        <title>Cedecea davisae an AmpC producer and its therapeutic implications.</title>
        <authorList>
            <person name="Notter J."/>
        </authorList>
    </citation>
    <scope>NUCLEOTIDE SEQUENCE [LARGE SCALE GENOMIC DNA]</scope>
    <source>
        <strain evidence="4">1</strain>
    </source>
</reference>
<dbReference type="InterPro" id="IPR002347">
    <property type="entry name" value="SDR_fam"/>
</dbReference>